<keyword evidence="1" id="KW-0732">Signal</keyword>
<dbReference type="Proteomes" id="UP001500736">
    <property type="component" value="Unassembled WGS sequence"/>
</dbReference>
<evidence type="ECO:0000313" key="3">
    <source>
        <dbReference type="Proteomes" id="UP001500736"/>
    </source>
</evidence>
<dbReference type="RefSeq" id="WP_343795544.1">
    <property type="nucleotide sequence ID" value="NZ_BAAAGF010000001.1"/>
</dbReference>
<organism evidence="2 3">
    <name type="scientific">Gaetbulibacter jejuensis</name>
    <dbReference type="NCBI Taxonomy" id="584607"/>
    <lineage>
        <taxon>Bacteria</taxon>
        <taxon>Pseudomonadati</taxon>
        <taxon>Bacteroidota</taxon>
        <taxon>Flavobacteriia</taxon>
        <taxon>Flavobacteriales</taxon>
        <taxon>Flavobacteriaceae</taxon>
        <taxon>Gaetbulibacter</taxon>
    </lineage>
</organism>
<sequence>MVLKHILLTFSFFLISLNHLQAQSLPKVTTQDYGFLQPVNIVETVSYNLDKEPIEKSTYRFSKDGFIDNYHIQNFKDNTWSTSKNTYKKGKLHKRVFEFSNSKENRKHTYKYNGEGQLVEETIKLKNGSSHNTFSYQNELLYQTTSIENNTVTTYYYSNKGKLYKAIRTQKNENQTEITTNYYYLENKEITSYVSPKQRFEVTSYLENFILKFDLSDNENATERLMKGMQRFDKEAPLDNLPFNLEQYSNQTTQFYGKHKDKLTLTQVLLFDYKTDAQGNKIAYAEADIDLNTNTIAGIRFYKTTLSNGEVIGDTKYDDEVQAKFEDMLSAINSF</sequence>
<protein>
    <recommendedName>
        <fullName evidence="4">YD repeat-containing protein</fullName>
    </recommendedName>
</protein>
<feature type="chain" id="PRO_5047283638" description="YD repeat-containing protein" evidence="1">
    <location>
        <begin position="23"/>
        <end position="335"/>
    </location>
</feature>
<evidence type="ECO:0000313" key="2">
    <source>
        <dbReference type="EMBL" id="GAA0737872.1"/>
    </source>
</evidence>
<gene>
    <name evidence="2" type="ORF">GCM10009431_05190</name>
</gene>
<reference evidence="2 3" key="1">
    <citation type="journal article" date="2019" name="Int. J. Syst. Evol. Microbiol.">
        <title>The Global Catalogue of Microorganisms (GCM) 10K type strain sequencing project: providing services to taxonomists for standard genome sequencing and annotation.</title>
        <authorList>
            <consortium name="The Broad Institute Genomics Platform"/>
            <consortium name="The Broad Institute Genome Sequencing Center for Infectious Disease"/>
            <person name="Wu L."/>
            <person name="Ma J."/>
        </authorList>
    </citation>
    <scope>NUCLEOTIDE SEQUENCE [LARGE SCALE GENOMIC DNA]</scope>
    <source>
        <strain evidence="2 3">JCM 15976</strain>
    </source>
</reference>
<keyword evidence="3" id="KW-1185">Reference proteome</keyword>
<evidence type="ECO:0000256" key="1">
    <source>
        <dbReference type="SAM" id="SignalP"/>
    </source>
</evidence>
<evidence type="ECO:0008006" key="4">
    <source>
        <dbReference type="Google" id="ProtNLM"/>
    </source>
</evidence>
<name>A0ABN1JEV9_9FLAO</name>
<proteinExistence type="predicted"/>
<comment type="caution">
    <text evidence="2">The sequence shown here is derived from an EMBL/GenBank/DDBJ whole genome shotgun (WGS) entry which is preliminary data.</text>
</comment>
<feature type="signal peptide" evidence="1">
    <location>
        <begin position="1"/>
        <end position="22"/>
    </location>
</feature>
<accession>A0ABN1JEV9</accession>
<dbReference type="EMBL" id="BAAAGF010000001">
    <property type="protein sequence ID" value="GAA0737872.1"/>
    <property type="molecule type" value="Genomic_DNA"/>
</dbReference>